<keyword evidence="2" id="KW-1185">Reference proteome</keyword>
<evidence type="ECO:0000313" key="1">
    <source>
        <dbReference type="EMBL" id="SCB77208.1"/>
    </source>
</evidence>
<name>A0A1C3Z4L7_9BACI</name>
<organism evidence="1 2">
    <name type="scientific">[Bacillus] enclensis</name>
    <dbReference type="NCBI Taxonomy" id="1402860"/>
    <lineage>
        <taxon>Bacteria</taxon>
        <taxon>Bacillati</taxon>
        <taxon>Bacillota</taxon>
        <taxon>Bacilli</taxon>
        <taxon>Bacillales</taxon>
        <taxon>Bacillaceae</taxon>
        <taxon>Rossellomorea</taxon>
    </lineage>
</organism>
<proteinExistence type="predicted"/>
<dbReference type="Proteomes" id="UP000181997">
    <property type="component" value="Unassembled WGS sequence"/>
</dbReference>
<gene>
    <name evidence="1" type="ORF">GA0061094_0403</name>
</gene>
<reference evidence="2" key="1">
    <citation type="submission" date="2016-08" db="EMBL/GenBank/DDBJ databases">
        <authorList>
            <person name="Varghese N."/>
            <person name="Submissions Spin"/>
        </authorList>
    </citation>
    <scope>NUCLEOTIDE SEQUENCE [LARGE SCALE GENOMIC DNA]</scope>
    <source>
        <strain evidence="2">SGD-1123</strain>
    </source>
</reference>
<sequence length="70" mass="8249">MRVILMREGDYFDRLNEIISSVGHYCENPYPIVKLIDMLDKRIALTASWLFMKGRYQGGLKEEPHNMKES</sequence>
<dbReference type="AlphaFoldDB" id="A0A1C3Z4L7"/>
<protein>
    <submittedName>
        <fullName evidence="1">Uncharacterized protein</fullName>
    </submittedName>
</protein>
<accession>A0A1C3Z4L7</accession>
<evidence type="ECO:0000313" key="2">
    <source>
        <dbReference type="Proteomes" id="UP000181997"/>
    </source>
</evidence>
<dbReference type="EMBL" id="FMAU01000001">
    <property type="protein sequence ID" value="SCB77208.1"/>
    <property type="molecule type" value="Genomic_DNA"/>
</dbReference>